<dbReference type="AlphaFoldDB" id="A0A4W3GJP6"/>
<dbReference type="Pfam" id="PF14604">
    <property type="entry name" value="SH3_9"/>
    <property type="match status" value="1"/>
</dbReference>
<name>A0A4W3GJP6_CALMI</name>
<dbReference type="PANTHER" id="PTHR22834">
    <property type="entry name" value="NUCLEAR FUSION PROTEIN FUS2"/>
    <property type="match status" value="1"/>
</dbReference>
<dbReference type="Ensembl" id="ENSCMIT00000004004.1">
    <property type="protein sequence ID" value="ENSCMIP00000003858.1"/>
    <property type="gene ID" value="ENSCMIG00000002312.1"/>
</dbReference>
<reference evidence="5" key="5">
    <citation type="submission" date="2025-09" db="UniProtKB">
        <authorList>
            <consortium name="Ensembl"/>
        </authorList>
    </citation>
    <scope>IDENTIFICATION</scope>
</reference>
<evidence type="ECO:0000256" key="3">
    <source>
        <dbReference type="PROSITE-ProRule" id="PRU00192"/>
    </source>
</evidence>
<evidence type="ECO:0000256" key="1">
    <source>
        <dbReference type="ARBA" id="ARBA00022443"/>
    </source>
</evidence>
<keyword evidence="1 3" id="KW-0728">SH3 domain</keyword>
<reference evidence="6" key="2">
    <citation type="journal article" date="2007" name="PLoS Biol.">
        <title>Survey sequencing and comparative analysis of the elephant shark (Callorhinchus milii) genome.</title>
        <authorList>
            <person name="Venkatesh B."/>
            <person name="Kirkness E.F."/>
            <person name="Loh Y.H."/>
            <person name="Halpern A.L."/>
            <person name="Lee A.P."/>
            <person name="Johnson J."/>
            <person name="Dandona N."/>
            <person name="Viswanathan L.D."/>
            <person name="Tay A."/>
            <person name="Venter J.C."/>
            <person name="Strausberg R.L."/>
            <person name="Brenner S."/>
        </authorList>
    </citation>
    <scope>NUCLEOTIDE SEQUENCE [LARGE SCALE GENOMIC DNA]</scope>
</reference>
<dbReference type="PROSITE" id="PS50002">
    <property type="entry name" value="SH3"/>
    <property type="match status" value="1"/>
</dbReference>
<dbReference type="InterPro" id="IPR001452">
    <property type="entry name" value="SH3_domain"/>
</dbReference>
<dbReference type="PANTHER" id="PTHR22834:SF19">
    <property type="entry name" value="DYNAMIN-BINDING PROTEIN"/>
    <property type="match status" value="1"/>
</dbReference>
<dbReference type="GO" id="GO:0060271">
    <property type="term" value="P:cilium assembly"/>
    <property type="evidence" value="ECO:0007669"/>
    <property type="project" value="TreeGrafter"/>
</dbReference>
<evidence type="ECO:0000313" key="5">
    <source>
        <dbReference type="Ensembl" id="ENSCMIP00000003858.1"/>
    </source>
</evidence>
<dbReference type="InterPro" id="IPR036028">
    <property type="entry name" value="SH3-like_dom_sf"/>
</dbReference>
<dbReference type="FunFam" id="2.30.30.40:FF:000066">
    <property type="entry name" value="dynamin-binding protein isoform X1"/>
    <property type="match status" value="1"/>
</dbReference>
<feature type="domain" description="SH3" evidence="4">
    <location>
        <begin position="1"/>
        <end position="60"/>
    </location>
</feature>
<evidence type="ECO:0000259" key="4">
    <source>
        <dbReference type="PROSITE" id="PS50002"/>
    </source>
</evidence>
<dbReference type="GO" id="GO:0005085">
    <property type="term" value="F:guanyl-nucleotide exchange factor activity"/>
    <property type="evidence" value="ECO:0007669"/>
    <property type="project" value="UniProtKB-KW"/>
</dbReference>
<dbReference type="InParanoid" id="A0A4W3GJP6"/>
<sequence>VYYALYDFRARCYNELSLRSQQRVHILRFHDSNGNREWWLAEASGRRGYVPANYIRKTEYT</sequence>
<dbReference type="InterPro" id="IPR051492">
    <property type="entry name" value="Dynamin-Rho_GEF"/>
</dbReference>
<organism evidence="5 6">
    <name type="scientific">Callorhinchus milii</name>
    <name type="common">Ghost shark</name>
    <dbReference type="NCBI Taxonomy" id="7868"/>
    <lineage>
        <taxon>Eukaryota</taxon>
        <taxon>Metazoa</taxon>
        <taxon>Chordata</taxon>
        <taxon>Craniata</taxon>
        <taxon>Vertebrata</taxon>
        <taxon>Chondrichthyes</taxon>
        <taxon>Holocephali</taxon>
        <taxon>Chimaeriformes</taxon>
        <taxon>Callorhinchidae</taxon>
        <taxon>Callorhinchus</taxon>
    </lineage>
</organism>
<keyword evidence="6" id="KW-1185">Reference proteome</keyword>
<protein>
    <recommendedName>
        <fullName evidence="4">SH3 domain-containing protein</fullName>
    </recommendedName>
</protein>
<dbReference type="Proteomes" id="UP000314986">
    <property type="component" value="Unassembled WGS sequence"/>
</dbReference>
<reference evidence="6" key="1">
    <citation type="journal article" date="2006" name="Science">
        <title>Ancient noncoding elements conserved in the human genome.</title>
        <authorList>
            <person name="Venkatesh B."/>
            <person name="Kirkness E.F."/>
            <person name="Loh Y.H."/>
            <person name="Halpern A.L."/>
            <person name="Lee A.P."/>
            <person name="Johnson J."/>
            <person name="Dandona N."/>
            <person name="Viswanathan L.D."/>
            <person name="Tay A."/>
            <person name="Venter J.C."/>
            <person name="Strausberg R.L."/>
            <person name="Brenner S."/>
        </authorList>
    </citation>
    <scope>NUCLEOTIDE SEQUENCE [LARGE SCALE GENOMIC DNA]</scope>
</reference>
<reference evidence="6" key="3">
    <citation type="journal article" date="2014" name="Nature">
        <title>Elephant shark genome provides unique insights into gnathostome evolution.</title>
        <authorList>
            <consortium name="International Elephant Shark Genome Sequencing Consortium"/>
            <person name="Venkatesh B."/>
            <person name="Lee A.P."/>
            <person name="Ravi V."/>
            <person name="Maurya A.K."/>
            <person name="Lian M.M."/>
            <person name="Swann J.B."/>
            <person name="Ohta Y."/>
            <person name="Flajnik M.F."/>
            <person name="Sutoh Y."/>
            <person name="Kasahara M."/>
            <person name="Hoon S."/>
            <person name="Gangu V."/>
            <person name="Roy S.W."/>
            <person name="Irimia M."/>
            <person name="Korzh V."/>
            <person name="Kondrychyn I."/>
            <person name="Lim Z.W."/>
            <person name="Tay B.H."/>
            <person name="Tohari S."/>
            <person name="Kong K.W."/>
            <person name="Ho S."/>
            <person name="Lorente-Galdos B."/>
            <person name="Quilez J."/>
            <person name="Marques-Bonet T."/>
            <person name="Raney B.J."/>
            <person name="Ingham P.W."/>
            <person name="Tay A."/>
            <person name="Hillier L.W."/>
            <person name="Minx P."/>
            <person name="Boehm T."/>
            <person name="Wilson R.K."/>
            <person name="Brenner S."/>
            <person name="Warren W.C."/>
        </authorList>
    </citation>
    <scope>NUCLEOTIDE SEQUENCE [LARGE SCALE GENOMIC DNA]</scope>
</reference>
<evidence type="ECO:0000313" key="6">
    <source>
        <dbReference type="Proteomes" id="UP000314986"/>
    </source>
</evidence>
<dbReference type="SMART" id="SM00326">
    <property type="entry name" value="SH3"/>
    <property type="match status" value="1"/>
</dbReference>
<dbReference type="Gene3D" id="2.30.30.40">
    <property type="entry name" value="SH3 Domains"/>
    <property type="match status" value="1"/>
</dbReference>
<dbReference type="GeneTree" id="ENSGT00950000183088"/>
<dbReference type="SUPFAM" id="SSF50044">
    <property type="entry name" value="SH3-domain"/>
    <property type="match status" value="1"/>
</dbReference>
<accession>A0A4W3GJP6</accession>
<dbReference type="STRING" id="7868.ENSCMIP00000003858"/>
<keyword evidence="2" id="KW-0344">Guanine-nucleotide releasing factor</keyword>
<reference evidence="5" key="4">
    <citation type="submission" date="2025-08" db="UniProtKB">
        <authorList>
            <consortium name="Ensembl"/>
        </authorList>
    </citation>
    <scope>IDENTIFICATION</scope>
</reference>
<evidence type="ECO:0000256" key="2">
    <source>
        <dbReference type="ARBA" id="ARBA00022658"/>
    </source>
</evidence>
<dbReference type="GO" id="GO:0005737">
    <property type="term" value="C:cytoplasm"/>
    <property type="evidence" value="ECO:0007669"/>
    <property type="project" value="TreeGrafter"/>
</dbReference>
<proteinExistence type="predicted"/>